<feature type="compositionally biased region" description="Low complexity" evidence="6">
    <location>
        <begin position="325"/>
        <end position="347"/>
    </location>
</feature>
<feature type="region of interest" description="Disordered" evidence="6">
    <location>
        <begin position="1"/>
        <end position="26"/>
    </location>
</feature>
<evidence type="ECO:0000313" key="8">
    <source>
        <dbReference type="EMBL" id="KAJ9550433.1"/>
    </source>
</evidence>
<dbReference type="EMBL" id="JARYMX010000004">
    <property type="protein sequence ID" value="KAJ9550433.1"/>
    <property type="molecule type" value="Genomic_DNA"/>
</dbReference>
<feature type="domain" description="NAC" evidence="7">
    <location>
        <begin position="26"/>
        <end position="173"/>
    </location>
</feature>
<protein>
    <recommendedName>
        <fullName evidence="7">NAC domain-containing protein</fullName>
    </recommendedName>
</protein>
<comment type="subcellular location">
    <subcellularLocation>
        <location evidence="1">Nucleus</location>
    </subcellularLocation>
</comment>
<keyword evidence="5" id="KW-0539">Nucleus</keyword>
<evidence type="ECO:0000256" key="3">
    <source>
        <dbReference type="ARBA" id="ARBA00023125"/>
    </source>
</evidence>
<comment type="caution">
    <text evidence="8">The sequence shown here is derived from an EMBL/GenBank/DDBJ whole genome shotgun (WGS) entry which is preliminary data.</text>
</comment>
<evidence type="ECO:0000256" key="2">
    <source>
        <dbReference type="ARBA" id="ARBA00023015"/>
    </source>
</evidence>
<dbReference type="GO" id="GO:0005634">
    <property type="term" value="C:nucleus"/>
    <property type="evidence" value="ECO:0007669"/>
    <property type="project" value="UniProtKB-SubCell"/>
</dbReference>
<evidence type="ECO:0000256" key="1">
    <source>
        <dbReference type="ARBA" id="ARBA00004123"/>
    </source>
</evidence>
<dbReference type="PROSITE" id="PS51005">
    <property type="entry name" value="NAC"/>
    <property type="match status" value="1"/>
</dbReference>
<reference evidence="8" key="1">
    <citation type="submission" date="2023-03" db="EMBL/GenBank/DDBJ databases">
        <title>Chromosome-scale reference genome and RAD-based genetic map of yellow starthistle (Centaurea solstitialis) reveal putative structural variation and QTLs associated with invader traits.</title>
        <authorList>
            <person name="Reatini B."/>
            <person name="Cang F.A."/>
            <person name="Jiang Q."/>
            <person name="Mckibben M.T.W."/>
            <person name="Barker M.S."/>
            <person name="Rieseberg L.H."/>
            <person name="Dlugosch K.M."/>
        </authorList>
    </citation>
    <scope>NUCLEOTIDE SEQUENCE</scope>
    <source>
        <strain evidence="8">CAN-66</strain>
        <tissue evidence="8">Leaf</tissue>
    </source>
</reference>
<accession>A0AA38TH07</accession>
<dbReference type="PANTHER" id="PTHR31744:SF194">
    <property type="entry name" value="OS01G0888300 PROTEIN"/>
    <property type="match status" value="1"/>
</dbReference>
<evidence type="ECO:0000256" key="6">
    <source>
        <dbReference type="SAM" id="MobiDB-lite"/>
    </source>
</evidence>
<dbReference type="Gene3D" id="2.170.150.80">
    <property type="entry name" value="NAC domain"/>
    <property type="match status" value="1"/>
</dbReference>
<name>A0AA38TH07_9ASTR</name>
<dbReference type="AlphaFoldDB" id="A0AA38TH07"/>
<keyword evidence="9" id="KW-1185">Reference proteome</keyword>
<evidence type="ECO:0000256" key="5">
    <source>
        <dbReference type="ARBA" id="ARBA00023242"/>
    </source>
</evidence>
<feature type="region of interest" description="Disordered" evidence="6">
    <location>
        <begin position="178"/>
        <end position="208"/>
    </location>
</feature>
<gene>
    <name evidence="8" type="ORF">OSB04_014478</name>
</gene>
<feature type="compositionally biased region" description="Basic and acidic residues" evidence="6">
    <location>
        <begin position="8"/>
        <end position="18"/>
    </location>
</feature>
<dbReference type="GO" id="GO:0006355">
    <property type="term" value="P:regulation of DNA-templated transcription"/>
    <property type="evidence" value="ECO:0007669"/>
    <property type="project" value="InterPro"/>
</dbReference>
<evidence type="ECO:0000313" key="9">
    <source>
        <dbReference type="Proteomes" id="UP001172457"/>
    </source>
</evidence>
<feature type="region of interest" description="Disordered" evidence="6">
    <location>
        <begin position="323"/>
        <end position="355"/>
    </location>
</feature>
<keyword evidence="2" id="KW-0805">Transcription regulation</keyword>
<dbReference type="PANTHER" id="PTHR31744">
    <property type="entry name" value="PROTEIN CUP-SHAPED COTYLEDON 2-RELATED"/>
    <property type="match status" value="1"/>
</dbReference>
<feature type="compositionally biased region" description="Low complexity" evidence="6">
    <location>
        <begin position="182"/>
        <end position="198"/>
    </location>
</feature>
<keyword evidence="3" id="KW-0238">DNA-binding</keyword>
<evidence type="ECO:0000259" key="7">
    <source>
        <dbReference type="PROSITE" id="PS51005"/>
    </source>
</evidence>
<dbReference type="FunFam" id="2.170.150.80:FF:000007">
    <property type="entry name" value="NAC domain-containing protein 35"/>
    <property type="match status" value="1"/>
</dbReference>
<organism evidence="8 9">
    <name type="scientific">Centaurea solstitialis</name>
    <name type="common">yellow star-thistle</name>
    <dbReference type="NCBI Taxonomy" id="347529"/>
    <lineage>
        <taxon>Eukaryota</taxon>
        <taxon>Viridiplantae</taxon>
        <taxon>Streptophyta</taxon>
        <taxon>Embryophyta</taxon>
        <taxon>Tracheophyta</taxon>
        <taxon>Spermatophyta</taxon>
        <taxon>Magnoliopsida</taxon>
        <taxon>eudicotyledons</taxon>
        <taxon>Gunneridae</taxon>
        <taxon>Pentapetalae</taxon>
        <taxon>asterids</taxon>
        <taxon>campanulids</taxon>
        <taxon>Asterales</taxon>
        <taxon>Asteraceae</taxon>
        <taxon>Carduoideae</taxon>
        <taxon>Cardueae</taxon>
        <taxon>Centaureinae</taxon>
        <taxon>Centaurea</taxon>
    </lineage>
</organism>
<sequence length="397" mass="45340">MMNQEEEMSSRKQNKQEDDDHENDMVMPGFRFHPTEEELVEFYLRRKVEGKRFNVELITFLDLYRYDPWELPALAAIGEKEWFFYVPRDKKYRNGDRPNRVTTSGYWKATGADRMIRTENSRSIGLKKTLVFYSGKAPKGIRTSWIMNEYRLPHHETERLQKAEISLCRVYKRAGVEDHPSLPRTLPTTRATSSSRTSSHAEKKQHSQNWLTFHSFEGQNSNQNDDKLSETSGSSSTDIVATALGLSSPINPSYNNFITSFPPITATLPPQTAALVPPITASSSVFPSSVDDLHRIISYQQASVNNPASQGFHIHNYQQQQHKFSNNLSSSSSSHFSPNNLLLQPQLQPQPQPQPHSQALLALNNLAGEVQVAFPERLWEWNPMPSEGNKDYTNPFK</sequence>
<dbReference type="Pfam" id="PF02365">
    <property type="entry name" value="NAM"/>
    <property type="match status" value="1"/>
</dbReference>
<proteinExistence type="predicted"/>
<evidence type="ECO:0000256" key="4">
    <source>
        <dbReference type="ARBA" id="ARBA00023163"/>
    </source>
</evidence>
<dbReference type="InterPro" id="IPR003441">
    <property type="entry name" value="NAC-dom"/>
</dbReference>
<dbReference type="Proteomes" id="UP001172457">
    <property type="component" value="Chromosome 4"/>
</dbReference>
<dbReference type="InterPro" id="IPR036093">
    <property type="entry name" value="NAC_dom_sf"/>
</dbReference>
<keyword evidence="4" id="KW-0804">Transcription</keyword>
<dbReference type="SUPFAM" id="SSF101941">
    <property type="entry name" value="NAC domain"/>
    <property type="match status" value="1"/>
</dbReference>
<dbReference type="GO" id="GO:0099402">
    <property type="term" value="P:plant organ development"/>
    <property type="evidence" value="ECO:0007669"/>
    <property type="project" value="UniProtKB-ARBA"/>
</dbReference>
<dbReference type="GO" id="GO:0003677">
    <property type="term" value="F:DNA binding"/>
    <property type="evidence" value="ECO:0007669"/>
    <property type="project" value="UniProtKB-KW"/>
</dbReference>